<sequence>MCAAKFAQIYRPNAIKPCKLAVPLWLKFTDEKPNKMLC</sequence>
<evidence type="ECO:0000313" key="2">
    <source>
        <dbReference type="Proteomes" id="UP000003082"/>
    </source>
</evidence>
<keyword evidence="2" id="KW-1185">Reference proteome</keyword>
<comment type="caution">
    <text evidence="1">The sequence shown here is derived from an EMBL/GenBank/DDBJ whole genome shotgun (WGS) entry which is preliminary data.</text>
</comment>
<dbReference type="EMBL" id="ACFU01000028">
    <property type="protein sequence ID" value="EEF13080.1"/>
    <property type="molecule type" value="Genomic_DNA"/>
</dbReference>
<evidence type="ECO:0000313" key="1">
    <source>
        <dbReference type="EMBL" id="EEF13080.1"/>
    </source>
</evidence>
<dbReference type="AlphaFoldDB" id="B9D4N2"/>
<dbReference type="Proteomes" id="UP000003082">
    <property type="component" value="Unassembled WGS sequence"/>
</dbReference>
<proteinExistence type="predicted"/>
<organism evidence="1 2">
    <name type="scientific">Campylobacter rectus RM3267</name>
    <dbReference type="NCBI Taxonomy" id="553218"/>
    <lineage>
        <taxon>Bacteria</taxon>
        <taxon>Pseudomonadati</taxon>
        <taxon>Campylobacterota</taxon>
        <taxon>Epsilonproteobacteria</taxon>
        <taxon>Campylobacterales</taxon>
        <taxon>Campylobacteraceae</taxon>
        <taxon>Campylobacter</taxon>
    </lineage>
</organism>
<protein>
    <submittedName>
        <fullName evidence="1">Uncharacterized protein</fullName>
    </submittedName>
</protein>
<gene>
    <name evidence="1" type="ORF">CAMRE0001_2091</name>
</gene>
<reference evidence="1 2" key="1">
    <citation type="submission" date="2008-08" db="EMBL/GenBank/DDBJ databases">
        <authorList>
            <person name="Madupu R."/>
            <person name="Durkin A.S."/>
            <person name="Torralba M."/>
            <person name="Methe B."/>
            <person name="Sutton G.G."/>
            <person name="Strausberg R.L."/>
            <person name="Nelson K.E."/>
        </authorList>
    </citation>
    <scope>NUCLEOTIDE SEQUENCE [LARGE SCALE GENOMIC DNA]</scope>
    <source>
        <strain evidence="1 2">RM3267</strain>
    </source>
</reference>
<accession>B9D4N2</accession>
<name>B9D4N2_CAMRE</name>